<dbReference type="Proteomes" id="UP000282971">
    <property type="component" value="Unassembled WGS sequence"/>
</dbReference>
<name>A0A437M808_9SPHN</name>
<dbReference type="RefSeq" id="WP_127742609.1">
    <property type="nucleotide sequence ID" value="NZ_SACN01000001.1"/>
</dbReference>
<reference evidence="2 3" key="1">
    <citation type="submission" date="2019-01" db="EMBL/GenBank/DDBJ databases">
        <authorList>
            <person name="Chen W.-M."/>
        </authorList>
    </citation>
    <scope>NUCLEOTIDE SEQUENCE [LARGE SCALE GENOMIC DNA]</scope>
    <source>
        <strain evidence="2 3">CCP-7</strain>
    </source>
</reference>
<comment type="caution">
    <text evidence="2">The sequence shown here is derived from an EMBL/GenBank/DDBJ whole genome shotgun (WGS) entry which is preliminary data.</text>
</comment>
<gene>
    <name evidence="2" type="ORF">EOD43_07580</name>
</gene>
<feature type="region of interest" description="Disordered" evidence="1">
    <location>
        <begin position="21"/>
        <end position="51"/>
    </location>
</feature>
<sequence length="130" mass="14428">MNAQTPISAVAGCGEHLAKYNRSPEARARSSQMASARNASATPPRKRRKLSNADIRVMQAFRRCGLSWRMIGRVFRMSAKAATHQFRRHAGVTVARDTFDRLNAASQSRPLTKMESMALERAMHALGMIA</sequence>
<organism evidence="2 3">
    <name type="scientific">Sphingomonas crocodyli</name>
    <dbReference type="NCBI Taxonomy" id="1979270"/>
    <lineage>
        <taxon>Bacteria</taxon>
        <taxon>Pseudomonadati</taxon>
        <taxon>Pseudomonadota</taxon>
        <taxon>Alphaproteobacteria</taxon>
        <taxon>Sphingomonadales</taxon>
        <taxon>Sphingomonadaceae</taxon>
        <taxon>Sphingomonas</taxon>
    </lineage>
</organism>
<dbReference type="EMBL" id="SACN01000001">
    <property type="protein sequence ID" value="RVT93717.1"/>
    <property type="molecule type" value="Genomic_DNA"/>
</dbReference>
<feature type="compositionally biased region" description="Low complexity" evidence="1">
    <location>
        <begin position="29"/>
        <end position="41"/>
    </location>
</feature>
<dbReference type="AlphaFoldDB" id="A0A437M808"/>
<accession>A0A437M808</accession>
<proteinExistence type="predicted"/>
<protein>
    <submittedName>
        <fullName evidence="2">Uncharacterized protein</fullName>
    </submittedName>
</protein>
<evidence type="ECO:0000313" key="3">
    <source>
        <dbReference type="Proteomes" id="UP000282971"/>
    </source>
</evidence>
<keyword evidence="3" id="KW-1185">Reference proteome</keyword>
<evidence type="ECO:0000313" key="2">
    <source>
        <dbReference type="EMBL" id="RVT93717.1"/>
    </source>
</evidence>
<evidence type="ECO:0000256" key="1">
    <source>
        <dbReference type="SAM" id="MobiDB-lite"/>
    </source>
</evidence>